<dbReference type="EC" id="3.5.1.28" evidence="2"/>
<keyword evidence="2" id="KW-0378">Hydrolase</keyword>
<comment type="caution">
    <text evidence="2">The sequence shown here is derived from an EMBL/GenBank/DDBJ whole genome shotgun (WGS) entry which is preliminary data.</text>
</comment>
<dbReference type="InterPro" id="IPR036505">
    <property type="entry name" value="Amidase/PGRP_sf"/>
</dbReference>
<gene>
    <name evidence="2" type="ORF">ACFQQH_05360</name>
</gene>
<protein>
    <submittedName>
        <fullName evidence="2">N-acetylmuramoyl-L-alanine amidase</fullName>
        <ecNumber evidence="2">3.5.1.28</ecNumber>
    </submittedName>
</protein>
<dbReference type="CDD" id="cd06583">
    <property type="entry name" value="PGRP"/>
    <property type="match status" value="1"/>
</dbReference>
<dbReference type="Gene3D" id="3.40.80.10">
    <property type="entry name" value="Peptidoglycan recognition protein-like"/>
    <property type="match status" value="1"/>
</dbReference>
<dbReference type="Proteomes" id="UP001596483">
    <property type="component" value="Unassembled WGS sequence"/>
</dbReference>
<reference evidence="3" key="1">
    <citation type="journal article" date="2019" name="Int. J. Syst. Evol. Microbiol.">
        <title>The Global Catalogue of Microorganisms (GCM) 10K type strain sequencing project: providing services to taxonomists for standard genome sequencing and annotation.</title>
        <authorList>
            <consortium name="The Broad Institute Genomics Platform"/>
            <consortium name="The Broad Institute Genome Sequencing Center for Infectious Disease"/>
            <person name="Wu L."/>
            <person name="Ma J."/>
        </authorList>
    </citation>
    <scope>NUCLEOTIDE SEQUENCE [LARGE SCALE GENOMIC DNA]</scope>
    <source>
        <strain evidence="3">JCM 4738</strain>
    </source>
</reference>
<dbReference type="RefSeq" id="WP_198304138.1">
    <property type="nucleotide sequence ID" value="NZ_JBHTCT010000011.1"/>
</dbReference>
<dbReference type="GO" id="GO:0008745">
    <property type="term" value="F:N-acetylmuramoyl-L-alanine amidase activity"/>
    <property type="evidence" value="ECO:0007669"/>
    <property type="project" value="UniProtKB-EC"/>
</dbReference>
<evidence type="ECO:0000313" key="3">
    <source>
        <dbReference type="Proteomes" id="UP001596483"/>
    </source>
</evidence>
<dbReference type="SUPFAM" id="SSF158634">
    <property type="entry name" value="RPA2825-like"/>
    <property type="match status" value="3"/>
</dbReference>
<keyword evidence="3" id="KW-1185">Reference proteome</keyword>
<sequence>MKIVDIRHKTPRTNGTRLLSRIKNIARHHSATPTGSWESFWPHWRDVKKWGTGGYHEIILRDGTIQLCYDPEEITNGVGGQNSYIYHICVVGNGSFTAAQERAFEERARYWMTRFNLPVSAVKGHREFPGANTTCPGINMDTVRARLAGGNVTHATTPSTPAVKSAVKPSTPSNGSIVDYLNKQGRDSSLAARKKLAAQYDIKGYTGTASQNLQLLGRLKSGAKPVAKPAPKVPAYNGESIVDYLNMQGHDSSLSARKRLAEQYGIKNYTGTAAQNTQLLEKLQSGSAPKSKRIDTDSIVDFLKATGQSSSLSHRKKLAEKHGIKNYKGTAAQNKKLLDILNK</sequence>
<proteinExistence type="predicted"/>
<dbReference type="InterPro" id="IPR002502">
    <property type="entry name" value="Amidase_domain"/>
</dbReference>
<accession>A0ABW2NDP3</accession>
<dbReference type="EMBL" id="JBHTCT010000011">
    <property type="protein sequence ID" value="MFC7364554.1"/>
    <property type="molecule type" value="Genomic_DNA"/>
</dbReference>
<evidence type="ECO:0000313" key="2">
    <source>
        <dbReference type="EMBL" id="MFC7364554.1"/>
    </source>
</evidence>
<dbReference type="Pfam" id="PF01510">
    <property type="entry name" value="Amidase_2"/>
    <property type="match status" value="1"/>
</dbReference>
<evidence type="ECO:0000259" key="1">
    <source>
        <dbReference type="SMART" id="SM00644"/>
    </source>
</evidence>
<feature type="domain" description="N-acetylmuramoyl-L-alanine amidase" evidence="1">
    <location>
        <begin position="10"/>
        <end position="137"/>
    </location>
</feature>
<organism evidence="2 3">
    <name type="scientific">Bhargavaea changchunensis</name>
    <dbReference type="NCBI Taxonomy" id="2134037"/>
    <lineage>
        <taxon>Bacteria</taxon>
        <taxon>Bacillati</taxon>
        <taxon>Bacillota</taxon>
        <taxon>Bacilli</taxon>
        <taxon>Bacillales</taxon>
        <taxon>Caryophanaceae</taxon>
        <taxon>Bhargavaea</taxon>
    </lineage>
</organism>
<dbReference type="SMART" id="SM00644">
    <property type="entry name" value="Ami_2"/>
    <property type="match status" value="1"/>
</dbReference>
<dbReference type="SUPFAM" id="SSF55846">
    <property type="entry name" value="N-acetylmuramoyl-L-alanine amidase-like"/>
    <property type="match status" value="1"/>
</dbReference>
<name>A0ABW2NDP3_9BACL</name>